<dbReference type="RefSeq" id="WP_318052316.1">
    <property type="nucleotide sequence ID" value="NZ_JAWPFA010000011.1"/>
</dbReference>
<keyword evidence="1" id="KW-1133">Transmembrane helix</keyword>
<evidence type="ECO:0000313" key="2">
    <source>
        <dbReference type="EMBL" id="MDW2893196.1"/>
    </source>
</evidence>
<proteinExistence type="predicted"/>
<reference evidence="2" key="1">
    <citation type="submission" date="2023-10" db="EMBL/GenBank/DDBJ databases">
        <title>Genome sequences of Mycoplasma ovipneumoniae isolated from goats.</title>
        <authorList>
            <person name="Spergser J."/>
        </authorList>
    </citation>
    <scope>NUCLEOTIDE SEQUENCE</scope>
    <source>
        <strain evidence="2">168</strain>
    </source>
</reference>
<evidence type="ECO:0000313" key="3">
    <source>
        <dbReference type="Proteomes" id="UP001286563"/>
    </source>
</evidence>
<evidence type="ECO:0000256" key="1">
    <source>
        <dbReference type="SAM" id="Phobius"/>
    </source>
</evidence>
<accession>A0AAJ2UAI1</accession>
<protein>
    <submittedName>
        <fullName evidence="2">Uncharacterized protein</fullName>
    </submittedName>
</protein>
<organism evidence="2 3">
    <name type="scientific">Mesomycoplasma ovipneumoniae</name>
    <dbReference type="NCBI Taxonomy" id="29562"/>
    <lineage>
        <taxon>Bacteria</taxon>
        <taxon>Bacillati</taxon>
        <taxon>Mycoplasmatota</taxon>
        <taxon>Mycoplasmoidales</taxon>
        <taxon>Metamycoplasmataceae</taxon>
        <taxon>Mesomycoplasma</taxon>
    </lineage>
</organism>
<keyword evidence="1" id="KW-0472">Membrane</keyword>
<comment type="caution">
    <text evidence="2">The sequence shown here is derived from an EMBL/GenBank/DDBJ whole genome shotgun (WGS) entry which is preliminary data.</text>
</comment>
<feature type="transmembrane region" description="Helical" evidence="1">
    <location>
        <begin position="27"/>
        <end position="48"/>
    </location>
</feature>
<keyword evidence="1" id="KW-0812">Transmembrane</keyword>
<dbReference type="Proteomes" id="UP001286563">
    <property type="component" value="Unassembled WGS sequence"/>
</dbReference>
<gene>
    <name evidence="2" type="ORF">R7U35_00570</name>
</gene>
<name>A0AAJ2UAI1_9BACT</name>
<dbReference type="EMBL" id="JAWPFC010000001">
    <property type="protein sequence ID" value="MDW2893196.1"/>
    <property type="molecule type" value="Genomic_DNA"/>
</dbReference>
<sequence>MKKTKEKKFTSLLIFSKYLKTNLRKNWFLSFFLIIFSIFSILLILFLWEAGKNFDLPVYNSQNQRITIVKKNGKEFANNEISEIKNLKSVKYISNGESELDFGDFMNEDSSSPIPYVPTKILPIEINDFFKNDMKNYTNFQGKFLENNDEIIVSQDYADLKKVKIGDYIDYKYQILNRATNKNELIYTKKFKVVGTVGFVNRHLDYSVLMSNDGYKNLVENIFNKSKIFLNQNQGQNWFFESLVKHLVYYSVKTSNTENAADPKVSAFYGLHSYKNFNLDKKDKKLKAGRFTENKNEILASQSLINNLSKNFNFNLNVGDEITFKIENINFLFLKDHLFTFKISGILETD</sequence>
<dbReference type="AlphaFoldDB" id="A0AAJ2UAI1"/>